<keyword evidence="5 6" id="KW-0687">Ribonucleoprotein</keyword>
<evidence type="ECO:0000256" key="5">
    <source>
        <dbReference type="ARBA" id="ARBA00023274"/>
    </source>
</evidence>
<dbReference type="AlphaFoldDB" id="A0A2M7D635"/>
<evidence type="ECO:0000256" key="7">
    <source>
        <dbReference type="RuleBase" id="RU003934"/>
    </source>
</evidence>
<dbReference type="InterPro" id="IPR001014">
    <property type="entry name" value="Ribosomal_uL23_CS"/>
</dbReference>
<dbReference type="InterPro" id="IPR012678">
    <property type="entry name" value="Ribosomal_uL23/eL15/eS24_sf"/>
</dbReference>
<accession>A0A2M7D635</accession>
<evidence type="ECO:0000256" key="6">
    <source>
        <dbReference type="HAMAP-Rule" id="MF_01369"/>
    </source>
</evidence>
<comment type="caution">
    <text evidence="8">The sequence shown here is derived from an EMBL/GenBank/DDBJ whole genome shotgun (WGS) entry which is preliminary data.</text>
</comment>
<evidence type="ECO:0000256" key="3">
    <source>
        <dbReference type="ARBA" id="ARBA00022884"/>
    </source>
</evidence>
<dbReference type="HAMAP" id="MF_01369_B">
    <property type="entry name" value="Ribosomal_uL23_B"/>
    <property type="match status" value="1"/>
</dbReference>
<comment type="subunit">
    <text evidence="6">Part of the 50S ribosomal subunit. Contacts protein L29, and trigger factor when it is bound to the ribosome.</text>
</comment>
<dbReference type="InterPro" id="IPR012677">
    <property type="entry name" value="Nucleotide-bd_a/b_plait_sf"/>
</dbReference>
<evidence type="ECO:0000256" key="1">
    <source>
        <dbReference type="ARBA" id="ARBA00006700"/>
    </source>
</evidence>
<gene>
    <name evidence="6" type="primary">rplW</name>
    <name evidence="8" type="ORF">COS30_01935</name>
</gene>
<evidence type="ECO:0000313" key="9">
    <source>
        <dbReference type="Proteomes" id="UP000229247"/>
    </source>
</evidence>
<dbReference type="GO" id="GO:1990904">
    <property type="term" value="C:ribonucleoprotein complex"/>
    <property type="evidence" value="ECO:0007669"/>
    <property type="project" value="UniProtKB-KW"/>
</dbReference>
<dbReference type="PROSITE" id="PS00050">
    <property type="entry name" value="RIBOSOMAL_L23"/>
    <property type="match status" value="1"/>
</dbReference>
<dbReference type="SUPFAM" id="SSF54189">
    <property type="entry name" value="Ribosomal proteins S24e, L23 and L15e"/>
    <property type="match status" value="1"/>
</dbReference>
<dbReference type="GO" id="GO:0006412">
    <property type="term" value="P:translation"/>
    <property type="evidence" value="ECO:0007669"/>
    <property type="project" value="UniProtKB-UniRule"/>
</dbReference>
<evidence type="ECO:0000256" key="2">
    <source>
        <dbReference type="ARBA" id="ARBA00022730"/>
    </source>
</evidence>
<keyword evidence="3 6" id="KW-0694">RNA-binding</keyword>
<organism evidence="8 9">
    <name type="scientific">Candidatus Portnoybacteria bacterium CG02_land_8_20_14_3_00_45_8</name>
    <dbReference type="NCBI Taxonomy" id="1974807"/>
    <lineage>
        <taxon>Bacteria</taxon>
        <taxon>Candidatus Portnoyibacteriota</taxon>
    </lineage>
</organism>
<evidence type="ECO:0000256" key="4">
    <source>
        <dbReference type="ARBA" id="ARBA00022980"/>
    </source>
</evidence>
<comment type="similarity">
    <text evidence="1 6 7">Belongs to the universal ribosomal protein uL23 family.</text>
</comment>
<evidence type="ECO:0000313" key="8">
    <source>
        <dbReference type="EMBL" id="PIV38465.1"/>
    </source>
</evidence>
<dbReference type="EMBL" id="PEUE01000045">
    <property type="protein sequence ID" value="PIV38465.1"/>
    <property type="molecule type" value="Genomic_DNA"/>
</dbReference>
<protein>
    <recommendedName>
        <fullName evidence="6">Large ribosomal subunit protein uL23</fullName>
    </recommendedName>
</protein>
<dbReference type="Pfam" id="PF00276">
    <property type="entry name" value="Ribosomal_L23"/>
    <property type="match status" value="1"/>
</dbReference>
<dbReference type="GO" id="GO:0005840">
    <property type="term" value="C:ribosome"/>
    <property type="evidence" value="ECO:0007669"/>
    <property type="project" value="UniProtKB-KW"/>
</dbReference>
<dbReference type="GO" id="GO:0003735">
    <property type="term" value="F:structural constituent of ribosome"/>
    <property type="evidence" value="ECO:0007669"/>
    <property type="project" value="InterPro"/>
</dbReference>
<comment type="function">
    <text evidence="6">One of the early assembly proteins it binds 23S rRNA. One of the proteins that surrounds the polypeptide exit tunnel on the outside of the ribosome. Forms the main docking site for trigger factor binding to the ribosome.</text>
</comment>
<keyword evidence="2 6" id="KW-0699">rRNA-binding</keyword>
<dbReference type="GO" id="GO:0019843">
    <property type="term" value="F:rRNA binding"/>
    <property type="evidence" value="ECO:0007669"/>
    <property type="project" value="UniProtKB-UniRule"/>
</dbReference>
<keyword evidence="4 6" id="KW-0689">Ribosomal protein</keyword>
<dbReference type="PANTHER" id="PTHR11620">
    <property type="entry name" value="60S RIBOSOMAL PROTEIN L23A"/>
    <property type="match status" value="1"/>
</dbReference>
<name>A0A2M7D635_9BACT</name>
<dbReference type="NCBIfam" id="NF004363">
    <property type="entry name" value="PRK05738.2-4"/>
    <property type="match status" value="1"/>
</dbReference>
<dbReference type="InterPro" id="IPR013025">
    <property type="entry name" value="Ribosomal_uL23-like"/>
</dbReference>
<proteinExistence type="inferred from homology"/>
<reference evidence="9" key="1">
    <citation type="submission" date="2017-09" db="EMBL/GenBank/DDBJ databases">
        <title>Depth-based differentiation of microbial function through sediment-hosted aquifers and enrichment of novel symbionts in the deep terrestrial subsurface.</title>
        <authorList>
            <person name="Probst A.J."/>
            <person name="Ladd B."/>
            <person name="Jarett J.K."/>
            <person name="Geller-Mcgrath D.E."/>
            <person name="Sieber C.M.K."/>
            <person name="Emerson J.B."/>
            <person name="Anantharaman K."/>
            <person name="Thomas B.C."/>
            <person name="Malmstrom R."/>
            <person name="Stieglmeier M."/>
            <person name="Klingl A."/>
            <person name="Woyke T."/>
            <person name="Ryan C.M."/>
            <person name="Banfield J.F."/>
        </authorList>
    </citation>
    <scope>NUCLEOTIDE SEQUENCE [LARGE SCALE GENOMIC DNA]</scope>
</reference>
<dbReference type="Gene3D" id="3.30.70.330">
    <property type="match status" value="1"/>
</dbReference>
<sequence length="142" mass="15962">MGLLNKFKKIAKKKEIKPAQKKETKAAVLPTPKTELAKVKTGRRIIKREFSTGWHVLLKPWVTEKSARLTVKGQYIFKVATYATKNEIKKAVQDFYGVAVVRVNIINLHGKKRQVGRFEGVSSSYKKAVVTLAPGEKLDIIA</sequence>
<dbReference type="Proteomes" id="UP000229247">
    <property type="component" value="Unassembled WGS sequence"/>
</dbReference>